<dbReference type="GO" id="GO:0005643">
    <property type="term" value="C:nuclear pore"/>
    <property type="evidence" value="ECO:0007669"/>
    <property type="project" value="TreeGrafter"/>
</dbReference>
<dbReference type="Pfam" id="PF23354">
    <property type="entry name" value="TPR_NUP160_120_M"/>
    <property type="match status" value="1"/>
</dbReference>
<dbReference type="InterPro" id="IPR056535">
    <property type="entry name" value="TPR_NUP160_M"/>
</dbReference>
<proteinExistence type="predicted"/>
<organism evidence="3 4">
    <name type="scientific">Symbiochloris irregularis</name>
    <dbReference type="NCBI Taxonomy" id="706552"/>
    <lineage>
        <taxon>Eukaryota</taxon>
        <taxon>Viridiplantae</taxon>
        <taxon>Chlorophyta</taxon>
        <taxon>core chlorophytes</taxon>
        <taxon>Trebouxiophyceae</taxon>
        <taxon>Trebouxiales</taxon>
        <taxon>Trebouxiaceae</taxon>
        <taxon>Symbiochloris</taxon>
    </lineage>
</organism>
<dbReference type="EMBL" id="JALJOQ010000116">
    <property type="protein sequence ID" value="KAK9796306.1"/>
    <property type="molecule type" value="Genomic_DNA"/>
</dbReference>
<dbReference type="PANTHER" id="PTHR21286">
    <property type="entry name" value="NUCLEAR PORE COMPLEX PROTEIN NUP160"/>
    <property type="match status" value="1"/>
</dbReference>
<dbReference type="InterPro" id="IPR036322">
    <property type="entry name" value="WD40_repeat_dom_sf"/>
</dbReference>
<feature type="region of interest" description="Disordered" evidence="1">
    <location>
        <begin position="403"/>
        <end position="423"/>
    </location>
</feature>
<comment type="caution">
    <text evidence="3">The sequence shown here is derived from an EMBL/GenBank/DDBJ whole genome shotgun (WGS) entry which is preliminary data.</text>
</comment>
<evidence type="ECO:0000313" key="4">
    <source>
        <dbReference type="Proteomes" id="UP001465755"/>
    </source>
</evidence>
<feature type="domain" description="NUP160 middle TPR" evidence="2">
    <location>
        <begin position="929"/>
        <end position="1078"/>
    </location>
</feature>
<accession>A0AAW1NTA1</accession>
<dbReference type="InterPro" id="IPR021717">
    <property type="entry name" value="Nucleoporin_Nup160"/>
</dbReference>
<dbReference type="PANTHER" id="PTHR21286:SF0">
    <property type="entry name" value="NUCLEAR PORE COMPLEX PROTEIN NUP160"/>
    <property type="match status" value="1"/>
</dbReference>
<protein>
    <recommendedName>
        <fullName evidence="2">NUP160 middle TPR domain-containing protein</fullName>
    </recommendedName>
</protein>
<keyword evidence="4" id="KW-1185">Reference proteome</keyword>
<dbReference type="Gene3D" id="2.130.10.10">
    <property type="entry name" value="YVTN repeat-like/Quinoprotein amine dehydrogenase"/>
    <property type="match status" value="1"/>
</dbReference>
<sequence>MPPCLPFSEAVTSPSDAVTCEIVVGQPDLQEPGTCSRGGAVSLPSRPGATRQSQTLLWEINAQEPTILSLTLPQEPSASESCTVQFGQPLLQACCLISNPEDSRTALCVATTNWLFYAITLHETSAAFGAAWHLLANSSGREVQPEIRQLADGDFGDTQRQGGDPTCMAANADTLLVGSTLGAVACAAVSLSSEVPCLEEGPDLRPKGRRLSLFRAQTPAVVDLAPLGSGPLVCALYSDCMLRIWDTSTCQQDVSLEALQDSSFRIWGMSTDGKVGAASSSQHSVSVRVHEAEMQELLAGSEALVLAHDEVWNQLQRQLAKRSSGKQRNRLVQAAAGLAAEQGCMAAVREICSVYMDTWSRLHPPLAFLPPCGPQGEPVPLGFVRQGLLTGLLVPLRGGLQPLQRSESGRHSKSRKDLQSPHTAAQHIAKFLGPLTLRMASTCLSAPGTDPAAALLPAMIEALSLGPVRQQQGSSGAGGRGPSLVARKRAVERWREARVHLGLDVDSLMGSTADPLKAIACMAESITRLTAASGQDAGREDVCWSSPAACLAAVRAMALAQSTAALQGLLLAAFIAHARVLGSWALSAADMAALAQGVVPQMECQLRSAAIWQYLSSQTSTTPERDLGDPVSLLKRLRLGAQGSQSQLEGAAASEQISYSESAKVGRGSLLEAILPVLLPMHRRRPSRALVLAALGPGARARPDLPLKALQEQVLRLAEALFNAQQLAAIPHLLTIAGPSVDCPGLRFLQGFAMLHEAAGSRKSPPAPSAAAAVQALFEAASALREPAAESEQDTGGFGSPIDGRSAESGWGRGPMTVTDRGVLRRAVQHLCISATGRYDYEGPEAEELQYFEALMLLCEQLGLPSCAREFATAALHAVDRAFPEGQQPDEHDINMASPSGDGGEDDLVDDAAMRPEPAAAKRMLRRGRLWGNLFAYALEDGRYEEAYSAAGANPVAERQLQCLEALVTALASHQDRIATLCRLPFSGAVTTVRDGRHKAVSLLATALQTLQRRAASCALHANPQPYQVLYSFCAARGDWRGAAAAQLALARRLQAEGSSSILFLCDCLGAAVNALSLVAAPYAWLDNHPYSPSAPSSVSEEPGTPTENHEAVLTLDSLRREHARACAGVALGLSGPDACRRRSEGQLLQQLLAKSCFEAAIVLADAVLKGPALSKAQAANLDALAKHCAAPVTTAQQGWELLQTHLQRMVASPCNGAGLPEQVAEAVLAAEDQSQLPCWLQAYFQASPDAKLGGMAGGLADPAALLRLYLAHGRLQNAAQLAIQHLTSWQKQALDVQRQTHCASWFPASLLAGLYAQLTATHGQQALAERLGMCLETHLQESAFASREILMRS</sequence>
<dbReference type="InterPro" id="IPR015943">
    <property type="entry name" value="WD40/YVTN_repeat-like_dom_sf"/>
</dbReference>
<evidence type="ECO:0000256" key="1">
    <source>
        <dbReference type="SAM" id="MobiDB-lite"/>
    </source>
</evidence>
<feature type="compositionally biased region" description="Basic and acidic residues" evidence="1">
    <location>
        <begin position="407"/>
        <end position="419"/>
    </location>
</feature>
<evidence type="ECO:0000313" key="3">
    <source>
        <dbReference type="EMBL" id="KAK9796306.1"/>
    </source>
</evidence>
<name>A0AAW1NTA1_9CHLO</name>
<evidence type="ECO:0000259" key="2">
    <source>
        <dbReference type="Pfam" id="PF23354"/>
    </source>
</evidence>
<reference evidence="3 4" key="1">
    <citation type="journal article" date="2024" name="Nat. Commun.">
        <title>Phylogenomics reveals the evolutionary origins of lichenization in chlorophyte algae.</title>
        <authorList>
            <person name="Puginier C."/>
            <person name="Libourel C."/>
            <person name="Otte J."/>
            <person name="Skaloud P."/>
            <person name="Haon M."/>
            <person name="Grisel S."/>
            <person name="Petersen M."/>
            <person name="Berrin J.G."/>
            <person name="Delaux P.M."/>
            <person name="Dal Grande F."/>
            <person name="Keller J."/>
        </authorList>
    </citation>
    <scope>NUCLEOTIDE SEQUENCE [LARGE SCALE GENOMIC DNA]</scope>
    <source>
        <strain evidence="3 4">SAG 2036</strain>
    </source>
</reference>
<dbReference type="Proteomes" id="UP001465755">
    <property type="component" value="Unassembled WGS sequence"/>
</dbReference>
<dbReference type="GO" id="GO:0017056">
    <property type="term" value="F:structural constituent of nuclear pore"/>
    <property type="evidence" value="ECO:0007669"/>
    <property type="project" value="TreeGrafter"/>
</dbReference>
<gene>
    <name evidence="3" type="ORF">WJX73_000064</name>
</gene>
<dbReference type="SUPFAM" id="SSF50978">
    <property type="entry name" value="WD40 repeat-like"/>
    <property type="match status" value="1"/>
</dbReference>
<feature type="region of interest" description="Disordered" evidence="1">
    <location>
        <begin position="785"/>
        <end position="816"/>
    </location>
</feature>